<dbReference type="Proteomes" id="UP000014227">
    <property type="component" value="Chromosome I"/>
</dbReference>
<dbReference type="InParanoid" id="S0ES66"/>
<dbReference type="HOGENOM" id="CLU_1286927_0_0_0"/>
<name>S0ES66_CHTCT</name>
<evidence type="ECO:0000313" key="2">
    <source>
        <dbReference type="EMBL" id="CCW33889.1"/>
    </source>
</evidence>
<gene>
    <name evidence="2" type="ORF">CCALI_00049</name>
</gene>
<feature type="region of interest" description="Disordered" evidence="1">
    <location>
        <begin position="154"/>
        <end position="178"/>
    </location>
</feature>
<dbReference type="AlphaFoldDB" id="S0ES66"/>
<dbReference type="RefSeq" id="WP_016481453.1">
    <property type="nucleotide sequence ID" value="NC_021487.1"/>
</dbReference>
<organism evidence="2 3">
    <name type="scientific">Chthonomonas calidirosea (strain DSM 23976 / ICMP 18418 / T49)</name>
    <dbReference type="NCBI Taxonomy" id="1303518"/>
    <lineage>
        <taxon>Bacteria</taxon>
        <taxon>Bacillati</taxon>
        <taxon>Armatimonadota</taxon>
        <taxon>Chthonomonadia</taxon>
        <taxon>Chthonomonadales</taxon>
        <taxon>Chthonomonadaceae</taxon>
        <taxon>Chthonomonas</taxon>
    </lineage>
</organism>
<dbReference type="STRING" id="454171.CP488_01111"/>
<reference evidence="3" key="1">
    <citation type="submission" date="2013-03" db="EMBL/GenBank/DDBJ databases">
        <title>Genome sequence of Chthonomonas calidirosea, the first sequenced genome from the Armatimonadetes phylum (formally candidate division OP10).</title>
        <authorList>
            <person name="Lee K.C.Y."/>
            <person name="Morgan X.C."/>
            <person name="Dunfield P.F."/>
            <person name="Tamas I."/>
            <person name="Houghton K.M."/>
            <person name="Vyssotski M."/>
            <person name="Ryan J.L.J."/>
            <person name="Lagutin K."/>
            <person name="McDonald I.R."/>
            <person name="Stott M.B."/>
        </authorList>
    </citation>
    <scope>NUCLEOTIDE SEQUENCE [LARGE SCALE GENOMIC DNA]</scope>
    <source>
        <strain evidence="3">DSM 23976 / ICMP 18418 / T49</strain>
    </source>
</reference>
<feature type="compositionally biased region" description="Pro residues" evidence="1">
    <location>
        <begin position="162"/>
        <end position="171"/>
    </location>
</feature>
<accession>S0ES66</accession>
<dbReference type="KEGG" id="ccz:CCALI_00049"/>
<protein>
    <submittedName>
        <fullName evidence="2">Uncharacterized protein</fullName>
    </submittedName>
</protein>
<keyword evidence="3" id="KW-1185">Reference proteome</keyword>
<sequence>MENGEPQVGYFYWCYTLHSNLGKEFSDKEYRPVLMVKRIGYYAAIYPCSTLFTSRQGAEPLGTLFQEEPTYLIYRSGVFYIPLADLTLPGIAWPEWPLWRRTHAALVEAHLSQLQKRYGALLRAPLIRPSDEKTSLHVPLGERVAPEVMAQLLRPRERPKPSVAPPRPPSTKPVEDSEMFLRAIESLPPYLRIVKEDDHAAFDSPRSRRRREKR</sequence>
<proteinExistence type="predicted"/>
<dbReference type="EMBL" id="HF951689">
    <property type="protein sequence ID" value="CCW33889.1"/>
    <property type="molecule type" value="Genomic_DNA"/>
</dbReference>
<dbReference type="PATRIC" id="fig|1303518.3.peg.51"/>
<evidence type="ECO:0000313" key="3">
    <source>
        <dbReference type="Proteomes" id="UP000014227"/>
    </source>
</evidence>
<evidence type="ECO:0000256" key="1">
    <source>
        <dbReference type="SAM" id="MobiDB-lite"/>
    </source>
</evidence>